<dbReference type="InterPro" id="IPR000504">
    <property type="entry name" value="RRM_dom"/>
</dbReference>
<protein>
    <recommendedName>
        <fullName evidence="3">RRM domain-containing protein</fullName>
    </recommendedName>
</protein>
<evidence type="ECO:0000256" key="2">
    <source>
        <dbReference type="PROSITE-ProRule" id="PRU00176"/>
    </source>
</evidence>
<keyword evidence="5" id="KW-1185">Reference proteome</keyword>
<reference evidence="4 5" key="1">
    <citation type="submission" date="2024-01" db="EMBL/GenBank/DDBJ databases">
        <title>Genome assemblies of Stephania.</title>
        <authorList>
            <person name="Yang L."/>
        </authorList>
    </citation>
    <scope>NUCLEOTIDE SEQUENCE [LARGE SCALE GENOMIC DNA]</scope>
    <source>
        <strain evidence="4">YNDBR</strain>
        <tissue evidence="4">Leaf</tissue>
    </source>
</reference>
<dbReference type="Proteomes" id="UP001420932">
    <property type="component" value="Unassembled WGS sequence"/>
</dbReference>
<comment type="caution">
    <text evidence="4">The sequence shown here is derived from an EMBL/GenBank/DDBJ whole genome shotgun (WGS) entry which is preliminary data.</text>
</comment>
<evidence type="ECO:0000256" key="1">
    <source>
        <dbReference type="ARBA" id="ARBA00022884"/>
    </source>
</evidence>
<dbReference type="CDD" id="cd12384">
    <property type="entry name" value="RRM_RBM24_RBM38_like"/>
    <property type="match status" value="1"/>
</dbReference>
<keyword evidence="1 2" id="KW-0694">RNA-binding</keyword>
<dbReference type="EMBL" id="JBBNAF010000008">
    <property type="protein sequence ID" value="KAK9122298.1"/>
    <property type="molecule type" value="Genomic_DNA"/>
</dbReference>
<accession>A0AAP0IWP8</accession>
<dbReference type="Gene3D" id="3.30.70.330">
    <property type="match status" value="1"/>
</dbReference>
<dbReference type="GO" id="GO:0003723">
    <property type="term" value="F:RNA binding"/>
    <property type="evidence" value="ECO:0007669"/>
    <property type="project" value="UniProtKB-UniRule"/>
</dbReference>
<organism evidence="4 5">
    <name type="scientific">Stephania yunnanensis</name>
    <dbReference type="NCBI Taxonomy" id="152371"/>
    <lineage>
        <taxon>Eukaryota</taxon>
        <taxon>Viridiplantae</taxon>
        <taxon>Streptophyta</taxon>
        <taxon>Embryophyta</taxon>
        <taxon>Tracheophyta</taxon>
        <taxon>Spermatophyta</taxon>
        <taxon>Magnoliopsida</taxon>
        <taxon>Ranunculales</taxon>
        <taxon>Menispermaceae</taxon>
        <taxon>Menispermoideae</taxon>
        <taxon>Cissampelideae</taxon>
        <taxon>Stephania</taxon>
    </lineage>
</organism>
<dbReference type="PANTHER" id="PTHR11176:SF22">
    <property type="entry name" value="RNA-BINDING PROTEIN 38-LIKE ISOFORM X1"/>
    <property type="match status" value="1"/>
</dbReference>
<evidence type="ECO:0000313" key="4">
    <source>
        <dbReference type="EMBL" id="KAK9122298.1"/>
    </source>
</evidence>
<evidence type="ECO:0000259" key="3">
    <source>
        <dbReference type="PROSITE" id="PS50102"/>
    </source>
</evidence>
<evidence type="ECO:0000313" key="5">
    <source>
        <dbReference type="Proteomes" id="UP001420932"/>
    </source>
</evidence>
<dbReference type="Pfam" id="PF00076">
    <property type="entry name" value="RRM_1"/>
    <property type="match status" value="1"/>
</dbReference>
<dbReference type="PROSITE" id="PS50102">
    <property type="entry name" value="RRM"/>
    <property type="match status" value="1"/>
</dbReference>
<dbReference type="SUPFAM" id="SSF54928">
    <property type="entry name" value="RNA-binding domain, RBD"/>
    <property type="match status" value="1"/>
</dbReference>
<gene>
    <name evidence="4" type="ORF">Syun_019915</name>
</gene>
<dbReference type="AlphaFoldDB" id="A0AAP0IWP8"/>
<dbReference type="PANTHER" id="PTHR11176">
    <property type="entry name" value="BOULE-RELATED"/>
    <property type="match status" value="1"/>
</dbReference>
<dbReference type="InterPro" id="IPR012677">
    <property type="entry name" value="Nucleotide-bd_a/b_plait_sf"/>
</dbReference>
<proteinExistence type="predicted"/>
<name>A0AAP0IWP8_9MAGN</name>
<dbReference type="InterPro" id="IPR035979">
    <property type="entry name" value="RBD_domain_sf"/>
</dbReference>
<feature type="domain" description="RRM" evidence="3">
    <location>
        <begin position="11"/>
        <end position="95"/>
    </location>
</feature>
<sequence>MMRGKGDTTYTKIFVGGLAWETKRENMKHYFERFGAIEEAVVITEKTTGRSKGYGFVTFKDPNAAMRACEDPCPVIDGRRTNCNLASLGVQRRATPHNGHKRSFRPPMPAQPMSYEGSSNMAYFHQLAYYAFPSYECGTGFPMIYPSGEQQFLNYYVMAATSSFVPRMPWNSQVHYAQFTQGGGQPQSSEAYKHPSMDQFSYTPLLLPPPLSGAMGDRAYVSSVATPAQGDDSIEE</sequence>
<dbReference type="SMART" id="SM00360">
    <property type="entry name" value="RRM"/>
    <property type="match status" value="1"/>
</dbReference>